<dbReference type="AlphaFoldDB" id="A0A7U7GAG0"/>
<sequence>MLKLRELQLGFAAAVLDDEQNGFEQHIRAAGLSGARRLQIYRNNTLLSLTGALKAVYPVVCRLVGDGFFEYASAQYIARHPSRSGDLHEFGEFFATFLQAFAPAAEQVYLPDVARLEWTYHQVFHAAGHPPLDLVALAQVPAEQQGELHFQLHPAARLLESVFPILRIWQVNQDDYAGDPSVDLTAGGLKLLAFRRENLEIEFQTLEAGEFSLLCALTEDYSFAIACERALAAQPGFNLPACFSRHIVQGVLVAFHLQDA</sequence>
<organism evidence="2 3">
    <name type="scientific">Candidatus Contendobacter odensis Run_B_J11</name>
    <dbReference type="NCBI Taxonomy" id="1400861"/>
    <lineage>
        <taxon>Bacteria</taxon>
        <taxon>Pseudomonadati</taxon>
        <taxon>Pseudomonadota</taxon>
        <taxon>Gammaproteobacteria</taxon>
        <taxon>Candidatus Competibacteraceae</taxon>
        <taxon>Candidatus Contendibacter</taxon>
    </lineage>
</organism>
<dbReference type="Proteomes" id="UP000019184">
    <property type="component" value="Unassembled WGS sequence"/>
</dbReference>
<evidence type="ECO:0000259" key="1">
    <source>
        <dbReference type="Pfam" id="PF09836"/>
    </source>
</evidence>
<dbReference type="InterPro" id="IPR018640">
    <property type="entry name" value="DUF2063"/>
</dbReference>
<proteinExistence type="predicted"/>
<protein>
    <recommendedName>
        <fullName evidence="1">Putative DNA-binding domain-containing protein</fullName>
    </recommendedName>
</protein>
<name>A0A7U7GAG0_9GAMM</name>
<accession>A0A7U7GAG0</accession>
<comment type="caution">
    <text evidence="2">The sequence shown here is derived from an EMBL/GenBank/DDBJ whole genome shotgun (WGS) entry which is preliminary data.</text>
</comment>
<dbReference type="RefSeq" id="WP_034431740.1">
    <property type="nucleotide sequence ID" value="NZ_CBTK010000084.1"/>
</dbReference>
<evidence type="ECO:0000313" key="3">
    <source>
        <dbReference type="Proteomes" id="UP000019184"/>
    </source>
</evidence>
<evidence type="ECO:0000313" key="2">
    <source>
        <dbReference type="EMBL" id="CDH44556.1"/>
    </source>
</evidence>
<dbReference type="EMBL" id="CBTK010000084">
    <property type="protein sequence ID" value="CDH44556.1"/>
    <property type="molecule type" value="Genomic_DNA"/>
</dbReference>
<feature type="domain" description="Putative DNA-binding" evidence="1">
    <location>
        <begin position="7"/>
        <end position="98"/>
    </location>
</feature>
<dbReference type="Gene3D" id="1.10.150.690">
    <property type="entry name" value="DUF2063"/>
    <property type="match status" value="1"/>
</dbReference>
<keyword evidence="3" id="KW-1185">Reference proteome</keyword>
<dbReference type="Pfam" id="PF09836">
    <property type="entry name" value="DUF2063"/>
    <property type="match status" value="1"/>
</dbReference>
<dbReference type="InterPro" id="IPR044922">
    <property type="entry name" value="DUF2063_N_sf"/>
</dbReference>
<reference evidence="2 3" key="1">
    <citation type="journal article" date="2014" name="ISME J.">
        <title>Candidatus Competibacter-lineage genomes retrieved from metagenomes reveal functional metabolic diversity.</title>
        <authorList>
            <person name="McIlroy S.J."/>
            <person name="Albertsen M."/>
            <person name="Andresen E.K."/>
            <person name="Saunders A.M."/>
            <person name="Kristiansen R."/>
            <person name="Stokholm-Bjerregaard M."/>
            <person name="Nielsen K.L."/>
            <person name="Nielsen P.H."/>
        </authorList>
    </citation>
    <scope>NUCLEOTIDE SEQUENCE [LARGE SCALE GENOMIC DNA]</scope>
    <source>
        <strain evidence="2 3">Run_B_J11</strain>
    </source>
</reference>
<gene>
    <name evidence="2" type="ORF">BN874_1740008</name>
</gene>